<evidence type="ECO:0000313" key="2">
    <source>
        <dbReference type="EMBL" id="SFT14485.1"/>
    </source>
</evidence>
<accession>A0A1I6VL95</accession>
<dbReference type="RefSeq" id="WP_093367390.1">
    <property type="nucleotide sequence ID" value="NZ_FOZZ01000015.1"/>
</dbReference>
<dbReference type="AlphaFoldDB" id="A0A1I6VL95"/>
<protein>
    <submittedName>
        <fullName evidence="2">Uncharacterized protein</fullName>
    </submittedName>
</protein>
<keyword evidence="1" id="KW-0472">Membrane</keyword>
<dbReference type="OrthoDB" id="9862313at2"/>
<dbReference type="Proteomes" id="UP000198785">
    <property type="component" value="Unassembled WGS sequence"/>
</dbReference>
<feature type="transmembrane region" description="Helical" evidence="1">
    <location>
        <begin position="20"/>
        <end position="44"/>
    </location>
</feature>
<feature type="transmembrane region" description="Helical" evidence="1">
    <location>
        <begin position="56"/>
        <end position="76"/>
    </location>
</feature>
<dbReference type="EMBL" id="FOZZ01000015">
    <property type="protein sequence ID" value="SFT14485.1"/>
    <property type="molecule type" value="Genomic_DNA"/>
</dbReference>
<evidence type="ECO:0000313" key="3">
    <source>
        <dbReference type="Proteomes" id="UP000198785"/>
    </source>
</evidence>
<organism evidence="2 3">
    <name type="scientific">Sphingobacterium wenxiniae</name>
    <dbReference type="NCBI Taxonomy" id="683125"/>
    <lineage>
        <taxon>Bacteria</taxon>
        <taxon>Pseudomonadati</taxon>
        <taxon>Bacteroidota</taxon>
        <taxon>Sphingobacteriia</taxon>
        <taxon>Sphingobacteriales</taxon>
        <taxon>Sphingobacteriaceae</taxon>
        <taxon>Sphingobacterium</taxon>
    </lineage>
</organism>
<keyword evidence="3" id="KW-1185">Reference proteome</keyword>
<keyword evidence="1" id="KW-0812">Transmembrane</keyword>
<sequence length="103" mass="12133">MKTIETPLMTEEKRALRKAIISRAILFFVAFLPVIIFTVYILYLALMSFVEGDQEAFSYIVPILFVLWYAAAYKFIFPQYRNIFKYGQTKQIIETKVLDISLF</sequence>
<proteinExistence type="predicted"/>
<evidence type="ECO:0000256" key="1">
    <source>
        <dbReference type="SAM" id="Phobius"/>
    </source>
</evidence>
<gene>
    <name evidence="2" type="ORF">SAMN05660206_11516</name>
</gene>
<name>A0A1I6VL95_9SPHI</name>
<keyword evidence="1" id="KW-1133">Transmembrane helix</keyword>
<reference evidence="2 3" key="1">
    <citation type="submission" date="2016-10" db="EMBL/GenBank/DDBJ databases">
        <authorList>
            <person name="de Groot N.N."/>
        </authorList>
    </citation>
    <scope>NUCLEOTIDE SEQUENCE [LARGE SCALE GENOMIC DNA]</scope>
    <source>
        <strain evidence="2 3">DSM 22789</strain>
    </source>
</reference>